<evidence type="ECO:0000256" key="2">
    <source>
        <dbReference type="ARBA" id="ARBA00007165"/>
    </source>
</evidence>
<dbReference type="PROSITE" id="PS51257">
    <property type="entry name" value="PROKAR_LIPOPROTEIN"/>
    <property type="match status" value="1"/>
</dbReference>
<evidence type="ECO:0000256" key="5">
    <source>
        <dbReference type="ARBA" id="ARBA00023136"/>
    </source>
</evidence>
<evidence type="ECO:0000256" key="3">
    <source>
        <dbReference type="ARBA" id="ARBA00022692"/>
    </source>
</evidence>
<name>A0A3E0HCE7_9PSEU</name>
<evidence type="ECO:0000256" key="1">
    <source>
        <dbReference type="ARBA" id="ARBA00004370"/>
    </source>
</evidence>
<dbReference type="GO" id="GO:0005886">
    <property type="term" value="C:plasma membrane"/>
    <property type="evidence" value="ECO:0007669"/>
    <property type="project" value="UniProtKB-SubCell"/>
</dbReference>
<keyword evidence="5 6" id="KW-0472">Membrane</keyword>
<evidence type="ECO:0000313" key="8">
    <source>
        <dbReference type="Proteomes" id="UP000256269"/>
    </source>
</evidence>
<proteinExistence type="inferred from homology"/>
<dbReference type="InterPro" id="IPR045214">
    <property type="entry name" value="Surf1/Surf4"/>
</dbReference>
<dbReference type="Proteomes" id="UP000256269">
    <property type="component" value="Unassembled WGS sequence"/>
</dbReference>
<dbReference type="AlphaFoldDB" id="A0A3E0HCE7"/>
<dbReference type="InterPro" id="IPR002994">
    <property type="entry name" value="Surf1/Shy1"/>
</dbReference>
<evidence type="ECO:0000256" key="4">
    <source>
        <dbReference type="ARBA" id="ARBA00022989"/>
    </source>
</evidence>
<evidence type="ECO:0000313" key="7">
    <source>
        <dbReference type="EMBL" id="REH42061.1"/>
    </source>
</evidence>
<feature type="transmembrane region" description="Helical" evidence="6">
    <location>
        <begin position="12"/>
        <end position="35"/>
    </location>
</feature>
<sequence length="279" mass="30318">MVRFRFLLQPNWLLLTLVVFVFAAACYTILAPWQFSRNADQQAQNAALTSSFTSKPVPVEQLVPAGTEPSSTAVWRLVTMTGTYEPAGEAMARLRTVQGEPAFEIVTPFKLTDGRTVLVDRGYEPPQAGKSVPGYVAPPKGQVSITARAQVDEPVDKRPSFLDGGKRQIYSINAGTVAQAADMKIDPGYFQLDANQPGVVKGGGAIPLPQLDDGPYFSYAIQWLIFGSMALFGWGYFSWREARPGGALDNSEKPKRKSVAEILAEDEARERAEASAAKG</sequence>
<dbReference type="PANTHER" id="PTHR23427:SF2">
    <property type="entry name" value="SURFEIT LOCUS PROTEIN 1"/>
    <property type="match status" value="1"/>
</dbReference>
<protein>
    <recommendedName>
        <fullName evidence="6">SURF1-like protein</fullName>
    </recommendedName>
</protein>
<dbReference type="PANTHER" id="PTHR23427">
    <property type="entry name" value="SURFEIT LOCUS PROTEIN"/>
    <property type="match status" value="1"/>
</dbReference>
<dbReference type="EMBL" id="QUNO01000011">
    <property type="protein sequence ID" value="REH42061.1"/>
    <property type="molecule type" value="Genomic_DNA"/>
</dbReference>
<reference evidence="7 8" key="1">
    <citation type="submission" date="2018-08" db="EMBL/GenBank/DDBJ databases">
        <title>Genomic Encyclopedia of Archaeal and Bacterial Type Strains, Phase II (KMG-II): from individual species to whole genera.</title>
        <authorList>
            <person name="Goeker M."/>
        </authorList>
    </citation>
    <scope>NUCLEOTIDE SEQUENCE [LARGE SCALE GENOMIC DNA]</scope>
    <source>
        <strain evidence="7 8">DSM 45791</strain>
    </source>
</reference>
<keyword evidence="4 6" id="KW-1133">Transmembrane helix</keyword>
<accession>A0A3E0HCE7</accession>
<keyword evidence="3 6" id="KW-0812">Transmembrane</keyword>
<comment type="similarity">
    <text evidence="2 6">Belongs to the SURF1 family.</text>
</comment>
<keyword evidence="6" id="KW-1003">Cell membrane</keyword>
<dbReference type="CDD" id="cd06662">
    <property type="entry name" value="SURF1"/>
    <property type="match status" value="1"/>
</dbReference>
<organism evidence="7 8">
    <name type="scientific">Kutzneria buriramensis</name>
    <dbReference type="NCBI Taxonomy" id="1045776"/>
    <lineage>
        <taxon>Bacteria</taxon>
        <taxon>Bacillati</taxon>
        <taxon>Actinomycetota</taxon>
        <taxon>Actinomycetes</taxon>
        <taxon>Pseudonocardiales</taxon>
        <taxon>Pseudonocardiaceae</taxon>
        <taxon>Kutzneria</taxon>
    </lineage>
</organism>
<evidence type="ECO:0000256" key="6">
    <source>
        <dbReference type="RuleBase" id="RU363076"/>
    </source>
</evidence>
<gene>
    <name evidence="7" type="ORF">BCF44_111366</name>
</gene>
<comment type="subcellular location">
    <subcellularLocation>
        <location evidence="6">Cell membrane</location>
        <topology evidence="6">Multi-pass membrane protein</topology>
    </subcellularLocation>
    <subcellularLocation>
        <location evidence="1">Membrane</location>
    </subcellularLocation>
</comment>
<dbReference type="Pfam" id="PF02104">
    <property type="entry name" value="SURF1"/>
    <property type="match status" value="1"/>
</dbReference>
<dbReference type="PROSITE" id="PS50895">
    <property type="entry name" value="SURF1"/>
    <property type="match status" value="1"/>
</dbReference>
<keyword evidence="8" id="KW-1185">Reference proteome</keyword>
<comment type="caution">
    <text evidence="7">The sequence shown here is derived from an EMBL/GenBank/DDBJ whole genome shotgun (WGS) entry which is preliminary data.</text>
</comment>
<feature type="transmembrane region" description="Helical" evidence="6">
    <location>
        <begin position="216"/>
        <end position="237"/>
    </location>
</feature>